<dbReference type="PANTHER" id="PTHR46637">
    <property type="entry name" value="TIS1421-TRANSPOSASE PROTEIN A"/>
    <property type="match status" value="1"/>
</dbReference>
<dbReference type="Pfam" id="PF13340">
    <property type="entry name" value="DUF4096"/>
    <property type="match status" value="1"/>
</dbReference>
<sequence>MSKTITSRPSRYELTQRQWERIEDLLPGKASDPGRTAADNRTFVNGVLWVLRSGARWSDLPPRYGAYKSVHKRFTRWAAKGVWERIFQSLTRARDNEYLMIDSSIVRAHAQAATGKGGLRTRLWGAPEEA</sequence>
<name>A0ABT3E1M1_9XANT</name>
<keyword evidence="3" id="KW-1185">Reference proteome</keyword>
<evidence type="ECO:0000313" key="2">
    <source>
        <dbReference type="EMBL" id="MCW0401588.1"/>
    </source>
</evidence>
<evidence type="ECO:0000259" key="1">
    <source>
        <dbReference type="Pfam" id="PF13340"/>
    </source>
</evidence>
<proteinExistence type="predicted"/>
<dbReference type="InterPro" id="IPR052909">
    <property type="entry name" value="Transposase_6_like"/>
</dbReference>
<accession>A0ABT3E1M1</accession>
<dbReference type="PANTHER" id="PTHR46637:SF1">
    <property type="entry name" value="BLL5188 PROTEIN"/>
    <property type="match status" value="1"/>
</dbReference>
<dbReference type="InterPro" id="IPR025161">
    <property type="entry name" value="IS402-like_dom"/>
</dbReference>
<feature type="domain" description="Insertion element IS402-like" evidence="1">
    <location>
        <begin position="14"/>
        <end position="87"/>
    </location>
</feature>
<dbReference type="Proteomes" id="UP001320843">
    <property type="component" value="Unassembled WGS sequence"/>
</dbReference>
<organism evidence="2 3">
    <name type="scientific">Xanthomonas sacchari</name>
    <dbReference type="NCBI Taxonomy" id="56458"/>
    <lineage>
        <taxon>Bacteria</taxon>
        <taxon>Pseudomonadati</taxon>
        <taxon>Pseudomonadota</taxon>
        <taxon>Gammaproteobacteria</taxon>
        <taxon>Lysobacterales</taxon>
        <taxon>Lysobacteraceae</taxon>
        <taxon>Xanthomonas</taxon>
    </lineage>
</organism>
<comment type="caution">
    <text evidence="2">The sequence shown here is derived from an EMBL/GenBank/DDBJ whole genome shotgun (WGS) entry which is preliminary data.</text>
</comment>
<protein>
    <recommendedName>
        <fullName evidence="1">Insertion element IS402-like domain-containing protein</fullName>
    </recommendedName>
</protein>
<reference evidence="2 3" key="1">
    <citation type="submission" date="2022-06" db="EMBL/GenBank/DDBJ databases">
        <title>Dynamics of rice microbiomes reveals core vertical transmitted seed endophytes.</title>
        <authorList>
            <person name="Liao K."/>
            <person name="Zhang X."/>
        </authorList>
    </citation>
    <scope>NUCLEOTIDE SEQUENCE [LARGE SCALE GENOMIC DNA]</scope>
    <source>
        <strain evidence="2 3">YT10-10-1</strain>
    </source>
</reference>
<dbReference type="NCBIfam" id="NF033580">
    <property type="entry name" value="transpos_IS5_3"/>
    <property type="match status" value="1"/>
</dbReference>
<gene>
    <name evidence="2" type="ORF">NB700_004144</name>
</gene>
<dbReference type="EMBL" id="JANFWR010000054">
    <property type="protein sequence ID" value="MCW0401588.1"/>
    <property type="molecule type" value="Genomic_DNA"/>
</dbReference>
<evidence type="ECO:0000313" key="3">
    <source>
        <dbReference type="Proteomes" id="UP001320843"/>
    </source>
</evidence>